<evidence type="ECO:0000256" key="7">
    <source>
        <dbReference type="SAM" id="Coils"/>
    </source>
</evidence>
<dbReference type="GO" id="GO:0005524">
    <property type="term" value="F:ATP binding"/>
    <property type="evidence" value="ECO:0007669"/>
    <property type="project" value="UniProtKB-KW"/>
</dbReference>
<feature type="transmembrane region" description="Helical" evidence="8">
    <location>
        <begin position="144"/>
        <end position="167"/>
    </location>
</feature>
<dbReference type="InterPro" id="IPR027417">
    <property type="entry name" value="P-loop_NTPase"/>
</dbReference>
<evidence type="ECO:0000256" key="1">
    <source>
        <dbReference type="ARBA" id="ARBA00004651"/>
    </source>
</evidence>
<dbReference type="PROSITE" id="PS50893">
    <property type="entry name" value="ABC_TRANSPORTER_2"/>
    <property type="match status" value="1"/>
</dbReference>
<dbReference type="PROSITE" id="PS00211">
    <property type="entry name" value="ABC_TRANSPORTER_1"/>
    <property type="match status" value="1"/>
</dbReference>
<feature type="transmembrane region" description="Helical" evidence="8">
    <location>
        <begin position="173"/>
        <end position="191"/>
    </location>
</feature>
<dbReference type="InterPro" id="IPR017871">
    <property type="entry name" value="ABC_transporter-like_CS"/>
</dbReference>
<feature type="transmembrane region" description="Helical" evidence="8">
    <location>
        <begin position="288"/>
        <end position="308"/>
    </location>
</feature>
<comment type="caution">
    <text evidence="10">The sequence shown here is derived from an EMBL/GenBank/DDBJ whole genome shotgun (WGS) entry which is preliminary data.</text>
</comment>
<dbReference type="GO" id="GO:0016887">
    <property type="term" value="F:ATP hydrolysis activity"/>
    <property type="evidence" value="ECO:0007669"/>
    <property type="project" value="InterPro"/>
</dbReference>
<dbReference type="InterPro" id="IPR003593">
    <property type="entry name" value="AAA+_ATPase"/>
</dbReference>
<dbReference type="Gene3D" id="1.20.1560.10">
    <property type="entry name" value="ABC transporter type 1, transmembrane domain"/>
    <property type="match status" value="1"/>
</dbReference>
<dbReference type="InterPro" id="IPR036640">
    <property type="entry name" value="ABC1_TM_sf"/>
</dbReference>
<evidence type="ECO:0000256" key="8">
    <source>
        <dbReference type="SAM" id="Phobius"/>
    </source>
</evidence>
<comment type="subcellular location">
    <subcellularLocation>
        <location evidence="1">Cell membrane</location>
        <topology evidence="1">Multi-pass membrane protein</topology>
    </subcellularLocation>
</comment>
<feature type="domain" description="ABC transporter" evidence="9">
    <location>
        <begin position="357"/>
        <end position="594"/>
    </location>
</feature>
<dbReference type="EMBL" id="AZCU01000007">
    <property type="protein sequence ID" value="KRK25602.1"/>
    <property type="molecule type" value="Genomic_DNA"/>
</dbReference>
<dbReference type="Pfam" id="PF00005">
    <property type="entry name" value="ABC_tran"/>
    <property type="match status" value="1"/>
</dbReference>
<keyword evidence="6 8" id="KW-0472">Membrane</keyword>
<dbReference type="PANTHER" id="PTHR24221:SF654">
    <property type="entry name" value="ATP-BINDING CASSETTE SUB-FAMILY B MEMBER 6"/>
    <property type="match status" value="1"/>
</dbReference>
<evidence type="ECO:0000256" key="5">
    <source>
        <dbReference type="ARBA" id="ARBA00022989"/>
    </source>
</evidence>
<name>A0A837RDD9_LACPE</name>
<keyword evidence="2 8" id="KW-0812">Transmembrane</keyword>
<dbReference type="Proteomes" id="UP000051020">
    <property type="component" value="Unassembled WGS sequence"/>
</dbReference>
<feature type="transmembrane region" description="Helical" evidence="8">
    <location>
        <begin position="261"/>
        <end position="282"/>
    </location>
</feature>
<protein>
    <submittedName>
        <fullName evidence="10">Abc transporter related</fullName>
    </submittedName>
</protein>
<evidence type="ECO:0000256" key="6">
    <source>
        <dbReference type="ARBA" id="ARBA00023136"/>
    </source>
</evidence>
<dbReference type="SUPFAM" id="SSF52540">
    <property type="entry name" value="P-loop containing nucleoside triphosphate hydrolases"/>
    <property type="match status" value="1"/>
</dbReference>
<evidence type="ECO:0000256" key="3">
    <source>
        <dbReference type="ARBA" id="ARBA00022741"/>
    </source>
</evidence>
<dbReference type="SMART" id="SM00382">
    <property type="entry name" value="AAA"/>
    <property type="match status" value="1"/>
</dbReference>
<dbReference type="PANTHER" id="PTHR24221">
    <property type="entry name" value="ATP-BINDING CASSETTE SUB-FAMILY B"/>
    <property type="match status" value="1"/>
</dbReference>
<dbReference type="AlphaFoldDB" id="A0A837RDD9"/>
<feature type="transmembrane region" description="Helical" evidence="8">
    <location>
        <begin position="68"/>
        <end position="89"/>
    </location>
</feature>
<dbReference type="SUPFAM" id="SSF90123">
    <property type="entry name" value="ABC transporter transmembrane region"/>
    <property type="match status" value="1"/>
</dbReference>
<gene>
    <name evidence="10" type="ORF">FD24_GL003099</name>
</gene>
<sequence length="609" mass="67898">MIVNLTHKKNSIFQNIHWYLTKAAPKFPKLKYGLLLTVTMSLILLVATSGVPTLIVWGLQEQLAFPQFAGFILSICVGLGCLVAGQAIYKTWMTWENANLRMQLSVDDGEGFLNSPFEESIDTAVQKQRARSSKLGYEDDDSGVALLWPSFVDFSATLISVGVIAGLTLRIQWWSPIVIVTLTLLAGTLLVKFDRGQEKFRTSLANINFMQKYLYKEAFRLGAGKDIRLYHLRQQYHQKIAALSQQMLAVQRQLDREKIKAVWVVCLIDSGQLILLYVPLVMQVSSHHLSLPAFTFFFTLLGTLSNLVRKGATEFSQMIVANENLSVGRDYLDYAAQFITSDSEQHQLQNKAQVEKIEFRNVSYHYPNHDQKIIDDVSFVIHKNTAVALVGLNGAGKSTLVALLMGLLKPTSGTILINDQPSEAFDYHDYLGLFAPVFQESATFADTLENNITFGKTATPALEAAIRQSGLWKDVQDLPAGLQTNLTQYVDDQGMSLSGGQSQKLMLARALYQKRPVLILDEPTAALDALAESELYQHYHDLSKGTISIFISHRLASTQFADIVFFVQDGQIADAGTHQDLMKANPAYAALYYAQSQYYQEGDGMDATE</sequence>
<keyword evidence="5 8" id="KW-1133">Transmembrane helix</keyword>
<keyword evidence="4" id="KW-0067">ATP-binding</keyword>
<evidence type="ECO:0000313" key="10">
    <source>
        <dbReference type="EMBL" id="KRK25602.1"/>
    </source>
</evidence>
<feature type="transmembrane region" description="Helical" evidence="8">
    <location>
        <begin position="32"/>
        <end position="56"/>
    </location>
</feature>
<evidence type="ECO:0000313" key="11">
    <source>
        <dbReference type="Proteomes" id="UP000051020"/>
    </source>
</evidence>
<keyword evidence="3" id="KW-0547">Nucleotide-binding</keyword>
<evidence type="ECO:0000259" key="9">
    <source>
        <dbReference type="PROSITE" id="PS50893"/>
    </source>
</evidence>
<dbReference type="InterPro" id="IPR003439">
    <property type="entry name" value="ABC_transporter-like_ATP-bd"/>
</dbReference>
<keyword evidence="7" id="KW-0175">Coiled coil</keyword>
<organism evidence="10 11">
    <name type="scientific">Lactiplantibacillus pentosus DSM 20314</name>
    <dbReference type="NCBI Taxonomy" id="1423791"/>
    <lineage>
        <taxon>Bacteria</taxon>
        <taxon>Bacillati</taxon>
        <taxon>Bacillota</taxon>
        <taxon>Bacilli</taxon>
        <taxon>Lactobacillales</taxon>
        <taxon>Lactobacillaceae</taxon>
        <taxon>Lactiplantibacillus</taxon>
    </lineage>
</organism>
<feature type="coiled-coil region" evidence="7">
    <location>
        <begin position="233"/>
        <end position="260"/>
    </location>
</feature>
<dbReference type="GO" id="GO:0005886">
    <property type="term" value="C:plasma membrane"/>
    <property type="evidence" value="ECO:0007669"/>
    <property type="project" value="UniProtKB-SubCell"/>
</dbReference>
<reference evidence="10 11" key="1">
    <citation type="journal article" date="2015" name="Genome Announc.">
        <title>Expanding the biotechnology potential of lactobacilli through comparative genomics of 213 strains and associated genera.</title>
        <authorList>
            <person name="Sun Z."/>
            <person name="Harris H.M."/>
            <person name="McCann A."/>
            <person name="Guo C."/>
            <person name="Argimon S."/>
            <person name="Zhang W."/>
            <person name="Yang X."/>
            <person name="Jeffery I.B."/>
            <person name="Cooney J.C."/>
            <person name="Kagawa T.F."/>
            <person name="Liu W."/>
            <person name="Song Y."/>
            <person name="Salvetti E."/>
            <person name="Wrobel A."/>
            <person name="Rasinkangas P."/>
            <person name="Parkhill J."/>
            <person name="Rea M.C."/>
            <person name="O'Sullivan O."/>
            <person name="Ritari J."/>
            <person name="Douillard F.P."/>
            <person name="Paul Ross R."/>
            <person name="Yang R."/>
            <person name="Briner A.E."/>
            <person name="Felis G.E."/>
            <person name="de Vos W.M."/>
            <person name="Barrangou R."/>
            <person name="Klaenhammer T.R."/>
            <person name="Caufield P.W."/>
            <person name="Cui Y."/>
            <person name="Zhang H."/>
            <person name="O'Toole P.W."/>
        </authorList>
    </citation>
    <scope>NUCLEOTIDE SEQUENCE [LARGE SCALE GENOMIC DNA]</scope>
    <source>
        <strain evidence="10 11">DSM 20314</strain>
    </source>
</reference>
<proteinExistence type="predicted"/>
<dbReference type="GO" id="GO:0034040">
    <property type="term" value="F:ATPase-coupled lipid transmembrane transporter activity"/>
    <property type="evidence" value="ECO:0007669"/>
    <property type="project" value="TreeGrafter"/>
</dbReference>
<accession>A0A837RDD9</accession>
<evidence type="ECO:0000256" key="4">
    <source>
        <dbReference type="ARBA" id="ARBA00022840"/>
    </source>
</evidence>
<evidence type="ECO:0000256" key="2">
    <source>
        <dbReference type="ARBA" id="ARBA00022692"/>
    </source>
</evidence>
<dbReference type="InterPro" id="IPR039421">
    <property type="entry name" value="Type_1_exporter"/>
</dbReference>
<dbReference type="Gene3D" id="3.40.50.300">
    <property type="entry name" value="P-loop containing nucleotide triphosphate hydrolases"/>
    <property type="match status" value="1"/>
</dbReference>